<evidence type="ECO:0000256" key="1">
    <source>
        <dbReference type="SAM" id="SignalP"/>
    </source>
</evidence>
<evidence type="ECO:0000313" key="2">
    <source>
        <dbReference type="EMBL" id="KAL3801735.1"/>
    </source>
</evidence>
<feature type="chain" id="PRO_5044888610" evidence="1">
    <location>
        <begin position="22"/>
        <end position="308"/>
    </location>
</feature>
<organism evidence="2 3">
    <name type="scientific">Cyclotella atomus</name>
    <dbReference type="NCBI Taxonomy" id="382360"/>
    <lineage>
        <taxon>Eukaryota</taxon>
        <taxon>Sar</taxon>
        <taxon>Stramenopiles</taxon>
        <taxon>Ochrophyta</taxon>
        <taxon>Bacillariophyta</taxon>
        <taxon>Coscinodiscophyceae</taxon>
        <taxon>Thalassiosirophycidae</taxon>
        <taxon>Stephanodiscales</taxon>
        <taxon>Stephanodiscaceae</taxon>
        <taxon>Cyclotella</taxon>
    </lineage>
</organism>
<gene>
    <name evidence="2" type="ORF">ACHAWO_013884</name>
</gene>
<keyword evidence="3" id="KW-1185">Reference proteome</keyword>
<dbReference type="Proteomes" id="UP001530400">
    <property type="component" value="Unassembled WGS sequence"/>
</dbReference>
<evidence type="ECO:0000313" key="3">
    <source>
        <dbReference type="Proteomes" id="UP001530400"/>
    </source>
</evidence>
<dbReference type="AlphaFoldDB" id="A0ABD3QUQ3"/>
<name>A0ABD3QUQ3_9STRA</name>
<accession>A0ABD3QUQ3</accession>
<proteinExistence type="predicted"/>
<sequence length="308" mass="34693">MKKMISKLTLLLACCLHTALSFSTIPSSDIKIVGLPGGNIESLPGMYVQSFQRWIVHEDNTNKDECILNIEPMKGTGYKNEEGWVNPTSTNDLWWPADVSIVQTRPMLNVLFKSGVLSYISVGLDVRVPHLDETGTTVTWRNYGLKTQPIARQWTTLDIAMEKLFHVEGFVLYNTNDEEKENEQEEMFESSVYAEPILEKVATFIAQMDQDSPLSKGFHIVSFPMSKLWVDLPRPKTTSADADKEPVAAYKLVCFATSEPFASKLLGMDEGLLEMSSTSVLEVDVSLTEEGSKSQYLPEVYKRLYLKQ</sequence>
<comment type="caution">
    <text evidence="2">The sequence shown here is derived from an EMBL/GenBank/DDBJ whole genome shotgun (WGS) entry which is preliminary data.</text>
</comment>
<reference evidence="2 3" key="1">
    <citation type="submission" date="2024-10" db="EMBL/GenBank/DDBJ databases">
        <title>Updated reference genomes for cyclostephanoid diatoms.</title>
        <authorList>
            <person name="Roberts W.R."/>
            <person name="Alverson A.J."/>
        </authorList>
    </citation>
    <scope>NUCLEOTIDE SEQUENCE [LARGE SCALE GENOMIC DNA]</scope>
    <source>
        <strain evidence="2 3">AJA010-31</strain>
    </source>
</reference>
<feature type="signal peptide" evidence="1">
    <location>
        <begin position="1"/>
        <end position="21"/>
    </location>
</feature>
<keyword evidence="1" id="KW-0732">Signal</keyword>
<protein>
    <submittedName>
        <fullName evidence="2">Uncharacterized protein</fullName>
    </submittedName>
</protein>
<dbReference type="EMBL" id="JALLPJ020000123">
    <property type="protein sequence ID" value="KAL3801735.1"/>
    <property type="molecule type" value="Genomic_DNA"/>
</dbReference>